<feature type="compositionally biased region" description="Polar residues" evidence="1">
    <location>
        <begin position="184"/>
        <end position="197"/>
    </location>
</feature>
<evidence type="ECO:0000256" key="1">
    <source>
        <dbReference type="SAM" id="MobiDB-lite"/>
    </source>
</evidence>
<feature type="region of interest" description="Disordered" evidence="1">
    <location>
        <begin position="176"/>
        <end position="199"/>
    </location>
</feature>
<accession>A0A5J5FAG1</accession>
<dbReference type="Proteomes" id="UP000326924">
    <property type="component" value="Unassembled WGS sequence"/>
</dbReference>
<dbReference type="EMBL" id="VXIS01000012">
    <property type="protein sequence ID" value="KAA8913764.1"/>
    <property type="molecule type" value="Genomic_DNA"/>
</dbReference>
<evidence type="ECO:0000313" key="3">
    <source>
        <dbReference type="Proteomes" id="UP000326924"/>
    </source>
</evidence>
<dbReference type="InParanoid" id="A0A5J5FAG1"/>
<proteinExistence type="predicted"/>
<protein>
    <submittedName>
        <fullName evidence="2">Uncharacterized protein</fullName>
    </submittedName>
</protein>
<dbReference type="OrthoDB" id="5429780at2759"/>
<reference evidence="2 3" key="1">
    <citation type="submission" date="2019-09" db="EMBL/GenBank/DDBJ databases">
        <title>Draft genome of the ectomycorrhizal ascomycete Sphaerosporella brunnea.</title>
        <authorList>
            <consortium name="DOE Joint Genome Institute"/>
            <person name="Benucci G.M."/>
            <person name="Marozzi G."/>
            <person name="Antonielli L."/>
            <person name="Sanchez S."/>
            <person name="Marco P."/>
            <person name="Wang X."/>
            <person name="Falini L.B."/>
            <person name="Barry K."/>
            <person name="Haridas S."/>
            <person name="Lipzen A."/>
            <person name="Labutti K."/>
            <person name="Grigoriev I.V."/>
            <person name="Murat C."/>
            <person name="Martin F."/>
            <person name="Albertini E."/>
            <person name="Donnini D."/>
            <person name="Bonito G."/>
        </authorList>
    </citation>
    <scope>NUCLEOTIDE SEQUENCE [LARGE SCALE GENOMIC DNA]</scope>
    <source>
        <strain evidence="2 3">Sb_GMNB300</strain>
    </source>
</reference>
<sequence>MFNPKRILSPTAATIAAAQPAGYARKIRINTHSYRSDISAETSDTVEIPEVLQSQETLEFIGFRDDVAKKIFDRFMEDQQDMTLGVGSFAGYIEGYIESAETNAQTPHDDWNMTLWSAGLKPNLITSILDPEFDDIRFTRSAFYWAKDTVFMRFEFLQSLDAIILAGGNQVSSAATGRAPGASTVFTQPPTQPSGSRNKPYPPTGVFPLPAPQVGAVASQREIPENHTRLYKGESLRRLKRAMLADGGWDCTLILSNPPADFSRHERELYFTKQREVARRYSVYAWRRALRDIDVGIMELDVDREWLNENAHYIHGEEWKEYVWINRTEGQMPDHLKYLNDTHVLGGPLCASQDLGESCSSVPSLRLAGGDNACQYRFRRPVFDEVNGFTVTISVEK</sequence>
<comment type="caution">
    <text evidence="2">The sequence shown here is derived from an EMBL/GenBank/DDBJ whole genome shotgun (WGS) entry which is preliminary data.</text>
</comment>
<dbReference type="AlphaFoldDB" id="A0A5J5FAG1"/>
<name>A0A5J5FAG1_9PEZI</name>
<gene>
    <name evidence="2" type="ORF">FN846DRAFT_886402</name>
</gene>
<organism evidence="2 3">
    <name type="scientific">Sphaerosporella brunnea</name>
    <dbReference type="NCBI Taxonomy" id="1250544"/>
    <lineage>
        <taxon>Eukaryota</taxon>
        <taxon>Fungi</taxon>
        <taxon>Dikarya</taxon>
        <taxon>Ascomycota</taxon>
        <taxon>Pezizomycotina</taxon>
        <taxon>Pezizomycetes</taxon>
        <taxon>Pezizales</taxon>
        <taxon>Pyronemataceae</taxon>
        <taxon>Sphaerosporella</taxon>
    </lineage>
</organism>
<evidence type="ECO:0000313" key="2">
    <source>
        <dbReference type="EMBL" id="KAA8913764.1"/>
    </source>
</evidence>
<keyword evidence="3" id="KW-1185">Reference proteome</keyword>